<accession>A0A226D716</accession>
<sequence length="331" mass="37638">MELQNFNVIDNVLEGLNLGQYKEVLKENSIDDSLLKTLHQSGTLVTNLIEVIPSLGHRLQILGALNNQFLGPQFEIILDPETLPATDSAPENNSVKCTICFSELISELFNEALDLIAKIVKQPDPKSSIFEEQINQLKDPFAIVKTDYLLKKYLTEMDFYIPPKEIILGSRVITRPESVVQFDKFHYVPIKRVLEKVLCLPGVMERILKPLDKPALNLTYFTTPSTSLPVEKRLRKRKLLQDADPHILDIKSILKKSDIDSHTTYGHQIIDATDSRQPISYPLRKKLVAVSCTSLMNKTNSVRPSTDQRRQLAECIIDQLFISCRKEKVTI</sequence>
<dbReference type="AlphaFoldDB" id="A0A226D716"/>
<dbReference type="InterPro" id="IPR013761">
    <property type="entry name" value="SAM/pointed_sf"/>
</dbReference>
<reference evidence="1 2" key="1">
    <citation type="submission" date="2015-12" db="EMBL/GenBank/DDBJ databases">
        <title>The genome of Folsomia candida.</title>
        <authorList>
            <person name="Faddeeva A."/>
            <person name="Derks M.F."/>
            <person name="Anvar Y."/>
            <person name="Smit S."/>
            <person name="Van Straalen N."/>
            <person name="Roelofs D."/>
        </authorList>
    </citation>
    <scope>NUCLEOTIDE SEQUENCE [LARGE SCALE GENOMIC DNA]</scope>
    <source>
        <strain evidence="1 2">VU population</strain>
        <tissue evidence="1">Whole body</tissue>
    </source>
</reference>
<comment type="caution">
    <text evidence="1">The sequence shown here is derived from an EMBL/GenBank/DDBJ whole genome shotgun (WGS) entry which is preliminary data.</text>
</comment>
<protein>
    <submittedName>
        <fullName evidence="1">Uncharacterized protein</fullName>
    </submittedName>
</protein>
<dbReference type="Gene3D" id="1.10.150.50">
    <property type="entry name" value="Transcription Factor, Ets-1"/>
    <property type="match status" value="1"/>
</dbReference>
<keyword evidence="2" id="KW-1185">Reference proteome</keyword>
<name>A0A226D716_FOLCA</name>
<dbReference type="OrthoDB" id="6724855at2759"/>
<gene>
    <name evidence="1" type="ORF">Fcan01_23709</name>
</gene>
<evidence type="ECO:0000313" key="1">
    <source>
        <dbReference type="EMBL" id="OXA41345.1"/>
    </source>
</evidence>
<dbReference type="CDD" id="cd09487">
    <property type="entry name" value="SAM_superfamily"/>
    <property type="match status" value="1"/>
</dbReference>
<dbReference type="Proteomes" id="UP000198287">
    <property type="component" value="Unassembled WGS sequence"/>
</dbReference>
<evidence type="ECO:0000313" key="2">
    <source>
        <dbReference type="Proteomes" id="UP000198287"/>
    </source>
</evidence>
<dbReference type="EMBL" id="LNIX01000029">
    <property type="protein sequence ID" value="OXA41345.1"/>
    <property type="molecule type" value="Genomic_DNA"/>
</dbReference>
<organism evidence="1 2">
    <name type="scientific">Folsomia candida</name>
    <name type="common">Springtail</name>
    <dbReference type="NCBI Taxonomy" id="158441"/>
    <lineage>
        <taxon>Eukaryota</taxon>
        <taxon>Metazoa</taxon>
        <taxon>Ecdysozoa</taxon>
        <taxon>Arthropoda</taxon>
        <taxon>Hexapoda</taxon>
        <taxon>Collembola</taxon>
        <taxon>Entomobryomorpha</taxon>
        <taxon>Isotomoidea</taxon>
        <taxon>Isotomidae</taxon>
        <taxon>Proisotominae</taxon>
        <taxon>Folsomia</taxon>
    </lineage>
</organism>
<proteinExistence type="predicted"/>